<evidence type="ECO:0000256" key="1">
    <source>
        <dbReference type="SAM" id="SignalP"/>
    </source>
</evidence>
<dbReference type="OrthoDB" id="2150410at2759"/>
<keyword evidence="3" id="KW-1185">Reference proteome</keyword>
<name>A0A507FNL1_9FUNG</name>
<protein>
    <recommendedName>
        <fullName evidence="4">Extracellular membrane protein CFEM domain-containing protein</fullName>
    </recommendedName>
</protein>
<evidence type="ECO:0008006" key="4">
    <source>
        <dbReference type="Google" id="ProtNLM"/>
    </source>
</evidence>
<evidence type="ECO:0000313" key="2">
    <source>
        <dbReference type="EMBL" id="TPX76607.1"/>
    </source>
</evidence>
<gene>
    <name evidence="2" type="ORF">CcCBS67573_g02085</name>
</gene>
<dbReference type="AlphaFoldDB" id="A0A507FNL1"/>
<comment type="caution">
    <text evidence="2">The sequence shown here is derived from an EMBL/GenBank/DDBJ whole genome shotgun (WGS) entry which is preliminary data.</text>
</comment>
<evidence type="ECO:0000313" key="3">
    <source>
        <dbReference type="Proteomes" id="UP000320333"/>
    </source>
</evidence>
<organism evidence="2 3">
    <name type="scientific">Chytriomyces confervae</name>
    <dbReference type="NCBI Taxonomy" id="246404"/>
    <lineage>
        <taxon>Eukaryota</taxon>
        <taxon>Fungi</taxon>
        <taxon>Fungi incertae sedis</taxon>
        <taxon>Chytridiomycota</taxon>
        <taxon>Chytridiomycota incertae sedis</taxon>
        <taxon>Chytridiomycetes</taxon>
        <taxon>Chytridiales</taxon>
        <taxon>Chytriomycetaceae</taxon>
        <taxon>Chytriomyces</taxon>
    </lineage>
</organism>
<dbReference type="EMBL" id="QEAP01000041">
    <property type="protein sequence ID" value="TPX76607.1"/>
    <property type="molecule type" value="Genomic_DNA"/>
</dbReference>
<sequence>MHFSAAATFLIGAVSVAAQMSFPAVCTSECTPFGTALISKCMVTPSTANSMDTSLKIAACFCEQYAAGPGQICVTCIGNQPSLAGKNSTVLFTTLATQCTNPNDPTFSAAAATIDPIVRDAVVQNVVSPSSATTAGVVAANNAVPASVTAKTTSGSVSRWASSAALGAVAAVFVTLL</sequence>
<keyword evidence="1" id="KW-0732">Signal</keyword>
<accession>A0A507FNL1</accession>
<feature type="chain" id="PRO_5021502832" description="Extracellular membrane protein CFEM domain-containing protein" evidence="1">
    <location>
        <begin position="19"/>
        <end position="177"/>
    </location>
</feature>
<proteinExistence type="predicted"/>
<reference evidence="2 3" key="1">
    <citation type="journal article" date="2019" name="Sci. Rep.">
        <title>Comparative genomics of chytrid fungi reveal insights into the obligate biotrophic and pathogenic lifestyle of Synchytrium endobioticum.</title>
        <authorList>
            <person name="van de Vossenberg B.T.L.H."/>
            <person name="Warris S."/>
            <person name="Nguyen H.D.T."/>
            <person name="van Gent-Pelzer M.P.E."/>
            <person name="Joly D.L."/>
            <person name="van de Geest H.C."/>
            <person name="Bonants P.J.M."/>
            <person name="Smith D.S."/>
            <person name="Levesque C.A."/>
            <person name="van der Lee T.A.J."/>
        </authorList>
    </citation>
    <scope>NUCLEOTIDE SEQUENCE [LARGE SCALE GENOMIC DNA]</scope>
    <source>
        <strain evidence="2 3">CBS 675.73</strain>
    </source>
</reference>
<feature type="signal peptide" evidence="1">
    <location>
        <begin position="1"/>
        <end position="18"/>
    </location>
</feature>
<dbReference type="Proteomes" id="UP000320333">
    <property type="component" value="Unassembled WGS sequence"/>
</dbReference>